<organism evidence="1 2">
    <name type="scientific">Fusarium mangiferae</name>
    <name type="common">Mango malformation disease fungus</name>
    <dbReference type="NCBI Taxonomy" id="192010"/>
    <lineage>
        <taxon>Eukaryota</taxon>
        <taxon>Fungi</taxon>
        <taxon>Dikarya</taxon>
        <taxon>Ascomycota</taxon>
        <taxon>Pezizomycotina</taxon>
        <taxon>Sordariomycetes</taxon>
        <taxon>Hypocreomycetidae</taxon>
        <taxon>Hypocreales</taxon>
        <taxon>Nectriaceae</taxon>
        <taxon>Fusarium</taxon>
        <taxon>Fusarium fujikuroi species complex</taxon>
    </lineage>
</organism>
<dbReference type="RefSeq" id="XP_041679308.1">
    <property type="nucleotide sequence ID" value="XM_041828446.1"/>
</dbReference>
<gene>
    <name evidence="1" type="ORF">FMAN_04804</name>
</gene>
<dbReference type="EMBL" id="FCQH01000003">
    <property type="protein sequence ID" value="CVK88626.1"/>
    <property type="molecule type" value="Genomic_DNA"/>
</dbReference>
<dbReference type="Proteomes" id="UP000184255">
    <property type="component" value="Unassembled WGS sequence"/>
</dbReference>
<accession>A0A1L7T1G6</accession>
<protein>
    <submittedName>
        <fullName evidence="1">Uncharacterized protein</fullName>
    </submittedName>
</protein>
<sequence length="88" mass="9170">METPPGSKEPPKASNNFTAFGIGIIMMGSKTKNTKARIGTMVLGSVAVGVGSAGLEKLDIDVTMLATRLSTVLNMEHSSVETTNPFEG</sequence>
<proteinExistence type="predicted"/>
<comment type="caution">
    <text evidence="1">The sequence shown here is derived from an EMBL/GenBank/DDBJ whole genome shotgun (WGS) entry which is preliminary data.</text>
</comment>
<dbReference type="VEuPathDB" id="FungiDB:FMAN_04804"/>
<dbReference type="GeneID" id="65084072"/>
<name>A0A1L7T1G6_FUSMA</name>
<keyword evidence="2" id="KW-1185">Reference proteome</keyword>
<reference evidence="2" key="1">
    <citation type="journal article" date="2016" name="Genome Biol. Evol.">
        <title>Comparative 'omics' of the Fusarium fujikuroi species complex highlights differences in genetic potential and metabolite synthesis.</title>
        <authorList>
            <person name="Niehaus E.-M."/>
            <person name="Muensterkoetter M."/>
            <person name="Proctor R.H."/>
            <person name="Brown D.W."/>
            <person name="Sharon A."/>
            <person name="Idan Y."/>
            <person name="Oren-Young L."/>
            <person name="Sieber C.M."/>
            <person name="Novak O."/>
            <person name="Pencik A."/>
            <person name="Tarkowska D."/>
            <person name="Hromadova K."/>
            <person name="Freeman S."/>
            <person name="Maymon M."/>
            <person name="Elazar M."/>
            <person name="Youssef S.A."/>
            <person name="El-Shabrawy E.S.M."/>
            <person name="Shalaby A.B.A."/>
            <person name="Houterman P."/>
            <person name="Brock N.L."/>
            <person name="Burkhardt I."/>
            <person name="Tsavkelova E.A."/>
            <person name="Dickschat J.S."/>
            <person name="Galuszka P."/>
            <person name="Gueldener U."/>
            <person name="Tudzynski B."/>
        </authorList>
    </citation>
    <scope>NUCLEOTIDE SEQUENCE [LARGE SCALE GENOMIC DNA]</scope>
    <source>
        <strain evidence="2">MRC7560</strain>
    </source>
</reference>
<dbReference type="AlphaFoldDB" id="A0A1L7T1G6"/>
<evidence type="ECO:0000313" key="2">
    <source>
        <dbReference type="Proteomes" id="UP000184255"/>
    </source>
</evidence>
<evidence type="ECO:0000313" key="1">
    <source>
        <dbReference type="EMBL" id="CVK88626.1"/>
    </source>
</evidence>